<sequence length="402" mass="44370">MLPPLCYPVCVQALQSPQLQDTVQVHIADEEGDPYTVELAGRIKGFVTGNDSDYLILNAEGYAGYIPMDEMVWTAMQHLEENGVEDDDGFTVVGSSKSSNKVDTDTQQSAWGLLVPEATAALSLTCTVYTPADLAEHLKLPISLLPLLGALVGNDFLADRRSMHDLFFERSLTLSQRITRVAQILRVNLAASMSTKRKPKQQINGVTDLIGVTIDTLIVRPLSTIASGERDAMIEKIVEATLQYAIPKRDGDSALWPTEACALHAPEVCLIPTLLNPSPSADLGLDTEDDETRQRIRALYVNAYRRGRLHPRHLDIFNTATSWCSPFLEDPDLEPVAKSIGRPLREWIYAILDDGIGLPESVDNKDETEASDVHEEEDGDKDEDEDELIDVVEEESDDDADP</sequence>
<dbReference type="STRING" id="135208.A0A4Y9ZV63"/>
<keyword evidence="3" id="KW-1185">Reference proteome</keyword>
<evidence type="ECO:0000256" key="1">
    <source>
        <dbReference type="SAM" id="MobiDB-lite"/>
    </source>
</evidence>
<dbReference type="AlphaFoldDB" id="A0A4Y9ZV63"/>
<evidence type="ECO:0000313" key="3">
    <source>
        <dbReference type="Proteomes" id="UP000298061"/>
    </source>
</evidence>
<comment type="caution">
    <text evidence="2">The sequence shown here is derived from an EMBL/GenBank/DDBJ whole genome shotgun (WGS) entry which is preliminary data.</text>
</comment>
<dbReference type="EMBL" id="SFCI01000831">
    <property type="protein sequence ID" value="TFY77761.1"/>
    <property type="molecule type" value="Genomic_DNA"/>
</dbReference>
<dbReference type="OrthoDB" id="25987at2759"/>
<protein>
    <submittedName>
        <fullName evidence="2">Uncharacterized protein</fullName>
    </submittedName>
</protein>
<organism evidence="2 3">
    <name type="scientific">Hericium alpestre</name>
    <dbReference type="NCBI Taxonomy" id="135208"/>
    <lineage>
        <taxon>Eukaryota</taxon>
        <taxon>Fungi</taxon>
        <taxon>Dikarya</taxon>
        <taxon>Basidiomycota</taxon>
        <taxon>Agaricomycotina</taxon>
        <taxon>Agaricomycetes</taxon>
        <taxon>Russulales</taxon>
        <taxon>Hericiaceae</taxon>
        <taxon>Hericium</taxon>
    </lineage>
</organism>
<feature type="compositionally biased region" description="Basic and acidic residues" evidence="1">
    <location>
        <begin position="362"/>
        <end position="373"/>
    </location>
</feature>
<feature type="non-terminal residue" evidence="2">
    <location>
        <position position="402"/>
    </location>
</feature>
<feature type="compositionally biased region" description="Acidic residues" evidence="1">
    <location>
        <begin position="374"/>
        <end position="402"/>
    </location>
</feature>
<dbReference type="PANTHER" id="PTHR15665">
    <property type="entry name" value="ASTEROID PROTEIN"/>
    <property type="match status" value="1"/>
</dbReference>
<dbReference type="PANTHER" id="PTHR15665:SF1">
    <property type="entry name" value="PROTEIN ASTEROID HOMOLOG 1"/>
    <property type="match status" value="1"/>
</dbReference>
<proteinExistence type="predicted"/>
<accession>A0A4Y9ZV63</accession>
<dbReference type="Proteomes" id="UP000298061">
    <property type="component" value="Unassembled WGS sequence"/>
</dbReference>
<evidence type="ECO:0000313" key="2">
    <source>
        <dbReference type="EMBL" id="TFY77761.1"/>
    </source>
</evidence>
<name>A0A4Y9ZV63_9AGAM</name>
<gene>
    <name evidence="2" type="ORF">EWM64_g6256</name>
</gene>
<feature type="region of interest" description="Disordered" evidence="1">
    <location>
        <begin position="358"/>
        <end position="402"/>
    </location>
</feature>
<dbReference type="InterPro" id="IPR026832">
    <property type="entry name" value="Asteroid"/>
</dbReference>
<reference evidence="2 3" key="1">
    <citation type="submission" date="2019-02" db="EMBL/GenBank/DDBJ databases">
        <title>Genome sequencing of the rare red list fungi Hericium alpestre (H. flagellum).</title>
        <authorList>
            <person name="Buettner E."/>
            <person name="Kellner H."/>
        </authorList>
    </citation>
    <scope>NUCLEOTIDE SEQUENCE [LARGE SCALE GENOMIC DNA]</scope>
    <source>
        <strain evidence="2 3">DSM 108284</strain>
    </source>
</reference>